<organism evidence="3 4">
    <name type="scientific">Microbacterium mcarthurae</name>
    <dbReference type="NCBI Taxonomy" id="3035918"/>
    <lineage>
        <taxon>Bacteria</taxon>
        <taxon>Bacillati</taxon>
        <taxon>Actinomycetota</taxon>
        <taxon>Actinomycetes</taxon>
        <taxon>Micrococcales</taxon>
        <taxon>Microbacteriaceae</taxon>
        <taxon>Microbacterium</taxon>
    </lineage>
</organism>
<evidence type="ECO:0000256" key="2">
    <source>
        <dbReference type="SAM" id="Phobius"/>
    </source>
</evidence>
<keyword evidence="2" id="KW-0812">Transmembrane</keyword>
<comment type="caution">
    <text evidence="3">The sequence shown here is derived from an EMBL/GenBank/DDBJ whole genome shotgun (WGS) entry which is preliminary data.</text>
</comment>
<gene>
    <name evidence="3" type="ORF">P5G46_05260</name>
</gene>
<reference evidence="3 4" key="1">
    <citation type="submission" date="2023-03" db="EMBL/GenBank/DDBJ databases">
        <title>MT1 and MT2 Draft Genomes of Novel Species.</title>
        <authorList>
            <person name="Venkateswaran K."/>
        </authorList>
    </citation>
    <scope>NUCLEOTIDE SEQUENCE [LARGE SCALE GENOMIC DNA]</scope>
    <source>
        <strain evidence="3 4">IF8SW-P5</strain>
    </source>
</reference>
<name>A0ABW9GGE2_9MICO</name>
<dbReference type="RefSeq" id="WP_239276775.1">
    <property type="nucleotide sequence ID" value="NZ_JAROCE010000001.1"/>
</dbReference>
<feature type="region of interest" description="Disordered" evidence="1">
    <location>
        <begin position="1"/>
        <end position="82"/>
    </location>
</feature>
<evidence type="ECO:0000313" key="4">
    <source>
        <dbReference type="Proteomes" id="UP001630303"/>
    </source>
</evidence>
<accession>A0ABW9GGE2</accession>
<sequence>MDAEERSELERLRARAYGPDADLADDPDAWARLRELEEDDRQGRTEASESLAAAETEPPDAGVADDAEERDAGGDRTASRRPRVKNPRTLWLWAGSLAAVAAIASAASIAAVTVVPVARTAGVAQVDSLLPDPSVRTDSLSSLGIDSSQLTGYADYLGLTAFAGPTQIDSAGNRADCLVLVDTNELSGEDDDEDSFRGGFRYGGCGAGSFPATVEFIVTPELPEDFRNRFPVGTAVQFVREGERVGVFSDAE</sequence>
<evidence type="ECO:0000313" key="3">
    <source>
        <dbReference type="EMBL" id="MFM2719905.1"/>
    </source>
</evidence>
<feature type="compositionally biased region" description="Basic and acidic residues" evidence="1">
    <location>
        <begin position="29"/>
        <end position="47"/>
    </location>
</feature>
<protein>
    <submittedName>
        <fullName evidence="3">Uncharacterized protein</fullName>
    </submittedName>
</protein>
<keyword evidence="2" id="KW-1133">Transmembrane helix</keyword>
<keyword evidence="2" id="KW-0472">Membrane</keyword>
<feature type="compositionally biased region" description="Basic and acidic residues" evidence="1">
    <location>
        <begin position="1"/>
        <end position="13"/>
    </location>
</feature>
<feature type="compositionally biased region" description="Low complexity" evidence="1">
    <location>
        <begin position="48"/>
        <end position="62"/>
    </location>
</feature>
<proteinExistence type="predicted"/>
<feature type="transmembrane region" description="Helical" evidence="2">
    <location>
        <begin position="90"/>
        <end position="115"/>
    </location>
</feature>
<evidence type="ECO:0000256" key="1">
    <source>
        <dbReference type="SAM" id="MobiDB-lite"/>
    </source>
</evidence>
<dbReference type="Proteomes" id="UP001630303">
    <property type="component" value="Unassembled WGS sequence"/>
</dbReference>
<keyword evidence="4" id="KW-1185">Reference proteome</keyword>
<dbReference type="EMBL" id="JAROCE010000001">
    <property type="protein sequence ID" value="MFM2719905.1"/>
    <property type="molecule type" value="Genomic_DNA"/>
</dbReference>